<proteinExistence type="predicted"/>
<name>A0A0A1VX22_MICAE</name>
<comment type="caution">
    <text evidence="1">The sequence shown here is derived from an EMBL/GenBank/DDBJ whole genome shotgun (WGS) entry which is preliminary data.</text>
</comment>
<accession>A0A0A1VX22</accession>
<dbReference type="Proteomes" id="UP000030321">
    <property type="component" value="Unassembled WGS sequence"/>
</dbReference>
<gene>
    <name evidence="1" type="ORF">N44_03578</name>
</gene>
<sequence length="48" mass="5740">MLYLGILGNFMPIFLIFELSKINYARTLLKFMALNPLIILKWNLRRLL</sequence>
<reference evidence="2" key="1">
    <citation type="journal article" date="2015" name="Genome">
        <title>Whole Genome Sequence of the Non-Microcystin-Producing Microcystis aeruginosa Strain NIES-44.</title>
        <authorList>
            <person name="Okano K."/>
            <person name="Miyata N."/>
            <person name="Ozaki Y."/>
        </authorList>
    </citation>
    <scope>NUCLEOTIDE SEQUENCE [LARGE SCALE GENOMIC DNA]</scope>
    <source>
        <strain evidence="2">NIES-44</strain>
    </source>
</reference>
<organism evidence="1 2">
    <name type="scientific">Microcystis aeruginosa NIES-44</name>
    <dbReference type="NCBI Taxonomy" id="449439"/>
    <lineage>
        <taxon>Bacteria</taxon>
        <taxon>Bacillati</taxon>
        <taxon>Cyanobacteriota</taxon>
        <taxon>Cyanophyceae</taxon>
        <taxon>Oscillatoriophycideae</taxon>
        <taxon>Chroococcales</taxon>
        <taxon>Microcystaceae</taxon>
        <taxon>Microcystis</taxon>
    </lineage>
</organism>
<dbReference type="EMBL" id="BBPA01000049">
    <property type="protein sequence ID" value="GAL93826.1"/>
    <property type="molecule type" value="Genomic_DNA"/>
</dbReference>
<dbReference type="AlphaFoldDB" id="A0A0A1VX22"/>
<evidence type="ECO:0000313" key="1">
    <source>
        <dbReference type="EMBL" id="GAL93826.1"/>
    </source>
</evidence>
<protein>
    <submittedName>
        <fullName evidence="1">Uncharacterized protein</fullName>
    </submittedName>
</protein>
<evidence type="ECO:0000313" key="2">
    <source>
        <dbReference type="Proteomes" id="UP000030321"/>
    </source>
</evidence>